<keyword evidence="10 13" id="KW-0443">Lipid metabolism</keyword>
<evidence type="ECO:0000256" key="7">
    <source>
        <dbReference type="ARBA" id="ARBA00022777"/>
    </source>
</evidence>
<dbReference type="EC" id="2.7.4.2" evidence="3 13"/>
<dbReference type="PIRSF" id="PIRSF017288">
    <property type="entry name" value="PMK_GHMP_euk"/>
    <property type="match status" value="1"/>
</dbReference>
<comment type="pathway">
    <text evidence="1 13">Isoprenoid biosynthesis; isopentenyl diphosphate biosynthesis via mevalonate pathway; isopentenyl diphosphate from (R)-mevalonate: step 2/3.</text>
</comment>
<comment type="similarity">
    <text evidence="2 13">Belongs to the GHMP kinase family. Mevalonate kinase subfamily.</text>
</comment>
<evidence type="ECO:0000256" key="1">
    <source>
        <dbReference type="ARBA" id="ARBA00005017"/>
    </source>
</evidence>
<evidence type="ECO:0000256" key="10">
    <source>
        <dbReference type="ARBA" id="ARBA00023098"/>
    </source>
</evidence>
<evidence type="ECO:0000259" key="14">
    <source>
        <dbReference type="Pfam" id="PF00288"/>
    </source>
</evidence>
<dbReference type="STRING" id="879819.A0A0J0XZ50"/>
<evidence type="ECO:0000256" key="4">
    <source>
        <dbReference type="ARBA" id="ARBA00022516"/>
    </source>
</evidence>
<evidence type="ECO:0000256" key="3">
    <source>
        <dbReference type="ARBA" id="ARBA00012958"/>
    </source>
</evidence>
<dbReference type="AlphaFoldDB" id="A0A0J0XZ50"/>
<dbReference type="InterPro" id="IPR035102">
    <property type="entry name" value="Phosphomevalonate_kinase"/>
</dbReference>
<evidence type="ECO:0000256" key="6">
    <source>
        <dbReference type="ARBA" id="ARBA00022741"/>
    </source>
</evidence>
<organism evidence="16 17">
    <name type="scientific">Cutaneotrichosporon oleaginosum</name>
    <dbReference type="NCBI Taxonomy" id="879819"/>
    <lineage>
        <taxon>Eukaryota</taxon>
        <taxon>Fungi</taxon>
        <taxon>Dikarya</taxon>
        <taxon>Basidiomycota</taxon>
        <taxon>Agaricomycotina</taxon>
        <taxon>Tremellomycetes</taxon>
        <taxon>Trichosporonales</taxon>
        <taxon>Trichosporonaceae</taxon>
        <taxon>Cutaneotrichosporon</taxon>
    </lineage>
</organism>
<dbReference type="InterPro" id="IPR020568">
    <property type="entry name" value="Ribosomal_Su5_D2-typ_SF"/>
</dbReference>
<evidence type="ECO:0000256" key="8">
    <source>
        <dbReference type="ARBA" id="ARBA00022840"/>
    </source>
</evidence>
<feature type="domain" description="GHMP kinase N-terminal" evidence="14">
    <location>
        <begin position="178"/>
        <end position="241"/>
    </location>
</feature>
<keyword evidence="9 13" id="KW-0752">Steroid biosynthesis</keyword>
<dbReference type="Pfam" id="PF08544">
    <property type="entry name" value="GHMP_kinases_C"/>
    <property type="match status" value="1"/>
</dbReference>
<keyword evidence="7 13" id="KW-0418">Kinase</keyword>
<proteinExistence type="inferred from homology"/>
<dbReference type="SUPFAM" id="SSF54211">
    <property type="entry name" value="Ribosomal protein S5 domain 2-like"/>
    <property type="match status" value="1"/>
</dbReference>
<dbReference type="Pfam" id="PF00288">
    <property type="entry name" value="GHMP_kinases_N"/>
    <property type="match status" value="1"/>
</dbReference>
<keyword evidence="6" id="KW-0547">Nucleotide-binding</keyword>
<dbReference type="OrthoDB" id="10262935at2759"/>
<accession>A0A0J0XZ50</accession>
<dbReference type="InterPro" id="IPR006204">
    <property type="entry name" value="GHMP_kinase_N_dom"/>
</dbReference>
<gene>
    <name evidence="16" type="ORF">CC85DRAFT_281958</name>
</gene>
<reference evidence="16 17" key="1">
    <citation type="submission" date="2015-03" db="EMBL/GenBank/DDBJ databases">
        <title>Genomics and transcriptomics of the oil-accumulating basidiomycete yeast T. oleaginosus allow insights into substrate utilization and the diverse evolutionary trajectories of mating systems in fungi.</title>
        <authorList>
            <consortium name="DOE Joint Genome Institute"/>
            <person name="Kourist R."/>
            <person name="Kracht O."/>
            <person name="Bracharz F."/>
            <person name="Lipzen A."/>
            <person name="Nolan M."/>
            <person name="Ohm R."/>
            <person name="Grigoriev I."/>
            <person name="Sun S."/>
            <person name="Heitman J."/>
            <person name="Bruck T."/>
            <person name="Nowrousian M."/>
        </authorList>
    </citation>
    <scope>NUCLEOTIDE SEQUENCE [LARGE SCALE GENOMIC DNA]</scope>
    <source>
        <strain evidence="16 17">IBC0246</strain>
    </source>
</reference>
<dbReference type="GO" id="GO:0005777">
    <property type="term" value="C:peroxisome"/>
    <property type="evidence" value="ECO:0007669"/>
    <property type="project" value="TreeGrafter"/>
</dbReference>
<keyword evidence="8" id="KW-0067">ATP-binding</keyword>
<evidence type="ECO:0000313" key="16">
    <source>
        <dbReference type="EMBL" id="KLT46311.1"/>
    </source>
</evidence>
<dbReference type="GO" id="GO:0004631">
    <property type="term" value="F:phosphomevalonate kinase activity"/>
    <property type="evidence" value="ECO:0007669"/>
    <property type="project" value="UniProtKB-UniRule"/>
</dbReference>
<evidence type="ECO:0000256" key="2">
    <source>
        <dbReference type="ARBA" id="ARBA00006495"/>
    </source>
</evidence>
<feature type="domain" description="GHMP kinase C-terminal" evidence="15">
    <location>
        <begin position="383"/>
        <end position="447"/>
    </location>
</feature>
<evidence type="ECO:0000256" key="12">
    <source>
        <dbReference type="ARBA" id="ARBA00029326"/>
    </source>
</evidence>
<keyword evidence="5 13" id="KW-0808">Transferase</keyword>
<comment type="catalytic activity">
    <reaction evidence="12">
        <text>(R)-5-phosphomevalonate + ATP = (R)-5-diphosphomevalonate + ADP</text>
        <dbReference type="Rhea" id="RHEA:16341"/>
        <dbReference type="ChEBI" id="CHEBI:30616"/>
        <dbReference type="ChEBI" id="CHEBI:57557"/>
        <dbReference type="ChEBI" id="CHEBI:58146"/>
        <dbReference type="ChEBI" id="CHEBI:456216"/>
        <dbReference type="EC" id="2.7.4.2"/>
    </reaction>
    <physiologicalReaction direction="left-to-right" evidence="12">
        <dbReference type="Rhea" id="RHEA:16342"/>
    </physiologicalReaction>
</comment>
<dbReference type="InterPro" id="IPR013750">
    <property type="entry name" value="GHMP_kinase_C_dom"/>
</dbReference>
<dbReference type="Gene3D" id="3.30.230.10">
    <property type="match status" value="1"/>
</dbReference>
<keyword evidence="17" id="KW-1185">Reference proteome</keyword>
<evidence type="ECO:0000313" key="17">
    <source>
        <dbReference type="Proteomes" id="UP000053611"/>
    </source>
</evidence>
<dbReference type="Proteomes" id="UP000053611">
    <property type="component" value="Unassembled WGS sequence"/>
</dbReference>
<name>A0A0J0XZ50_9TREE</name>
<evidence type="ECO:0000256" key="9">
    <source>
        <dbReference type="ARBA" id="ARBA00022955"/>
    </source>
</evidence>
<dbReference type="InterPro" id="IPR014721">
    <property type="entry name" value="Ribsml_uS5_D2-typ_fold_subgr"/>
</dbReference>
<dbReference type="PANTHER" id="PTHR31814:SF2">
    <property type="entry name" value="PHOSPHOMEVALONATE KINASE"/>
    <property type="match status" value="1"/>
</dbReference>
<dbReference type="UniPathway" id="UPA00057">
    <property type="reaction ID" value="UER00099"/>
</dbReference>
<evidence type="ECO:0000259" key="15">
    <source>
        <dbReference type="Pfam" id="PF08544"/>
    </source>
</evidence>
<dbReference type="GO" id="GO:0006696">
    <property type="term" value="P:ergosterol biosynthetic process"/>
    <property type="evidence" value="ECO:0007669"/>
    <property type="project" value="TreeGrafter"/>
</dbReference>
<dbReference type="GO" id="GO:0019287">
    <property type="term" value="P:isopentenyl diphosphate biosynthetic process, mevalonate pathway"/>
    <property type="evidence" value="ECO:0007669"/>
    <property type="project" value="UniProtKB-UniRule"/>
</dbReference>
<dbReference type="InterPro" id="IPR016005">
    <property type="entry name" value="Erg8"/>
</dbReference>
<dbReference type="GO" id="GO:0010142">
    <property type="term" value="P:farnesyl diphosphate biosynthetic process, mevalonate pathway"/>
    <property type="evidence" value="ECO:0007669"/>
    <property type="project" value="TreeGrafter"/>
</dbReference>
<dbReference type="EMBL" id="KQ087178">
    <property type="protein sequence ID" value="KLT46311.1"/>
    <property type="molecule type" value="Genomic_DNA"/>
</dbReference>
<dbReference type="RefSeq" id="XP_018282802.1">
    <property type="nucleotide sequence ID" value="XM_018421797.1"/>
</dbReference>
<dbReference type="GO" id="GO:0005524">
    <property type="term" value="F:ATP binding"/>
    <property type="evidence" value="ECO:0007669"/>
    <property type="project" value="UniProtKB-UniRule"/>
</dbReference>
<evidence type="ECO:0000256" key="11">
    <source>
        <dbReference type="ARBA" id="ARBA00023221"/>
    </source>
</evidence>
<evidence type="ECO:0000256" key="5">
    <source>
        <dbReference type="ARBA" id="ARBA00022679"/>
    </source>
</evidence>
<dbReference type="PANTHER" id="PTHR31814">
    <property type="match status" value="1"/>
</dbReference>
<dbReference type="GeneID" id="28982400"/>
<evidence type="ECO:0000256" key="13">
    <source>
        <dbReference type="PIRNR" id="PIRNR017288"/>
    </source>
</evidence>
<keyword evidence="11 13" id="KW-0753">Steroid metabolism</keyword>
<keyword evidence="4 13" id="KW-0444">Lipid biosynthesis</keyword>
<sequence>MGGWFSSPSTMREHTIVSAPGKVLLAGGYLVLDRLYTGLVVATSSRFFASVRPTTDPCPSGTARVRVRAGQFPASPMWSYTVSESGVEGCDAPSQKNKFIFLALDNVLRYVQAKLHVTGRDGDFERLMGGGLDVVVLADNDFYTQREQLAAAGLPARLESLASLTPFCSLPRPIQQTNKTGLGSSAALVTSLVAGILSHLGLVDVATPEGVDIIHSLAQAAHCLAQGKVGSGFDVASAVYGTHVYRRFSPTVLEPLFAEFERGEKGDAVYNVVHSGKWDQEARPLRLPRGLRLMLADVDAGTDTPSFVGRVLKWRKENPEEALAQWTKLDEANRSLEHALAALVELESLPEYEAEVRAAGKVKVANLKPGRVSSALQNLTAAIEAIRDGMRKMSESSQVPIEPPEQTRLLDACSALPGVLGGGVPGAGGYDAVWFLVVDEDSIANSVQDVWGSWTEMSVSPLSSKQSDGGLVLHSSADEVPGLAAALSR</sequence>
<protein>
    <recommendedName>
        <fullName evidence="3 13">Phosphomevalonate kinase</fullName>
        <ecNumber evidence="3 13">2.7.4.2</ecNumber>
    </recommendedName>
</protein>